<gene>
    <name evidence="5" type="ORF">MEPE_02689</name>
</gene>
<dbReference type="InterPro" id="IPR037505">
    <property type="entry name" value="pH-resp_palC"/>
</dbReference>
<accession>A0AAJ4XLJ9</accession>
<dbReference type="GO" id="GO:0005886">
    <property type="term" value="C:plasma membrane"/>
    <property type="evidence" value="ECO:0007669"/>
    <property type="project" value="TreeGrafter"/>
</dbReference>
<dbReference type="AlphaFoldDB" id="A0AAJ4XLJ9"/>
<dbReference type="InterPro" id="IPR004328">
    <property type="entry name" value="BRO1_dom"/>
</dbReference>
<dbReference type="EMBL" id="OAPG01000005">
    <property type="protein sequence ID" value="SNX83981.1"/>
    <property type="molecule type" value="Genomic_DNA"/>
</dbReference>
<evidence type="ECO:0000256" key="1">
    <source>
        <dbReference type="ARBA" id="ARBA00010997"/>
    </source>
</evidence>
<feature type="region of interest" description="Disordered" evidence="3">
    <location>
        <begin position="305"/>
        <end position="397"/>
    </location>
</feature>
<dbReference type="InterPro" id="IPR038499">
    <property type="entry name" value="BRO1_sf"/>
</dbReference>
<dbReference type="PANTHER" id="PTHR40463:SF1">
    <property type="entry name" value="PH-RESPONSE REGULATOR PROTEIN PALC"/>
    <property type="match status" value="1"/>
</dbReference>
<feature type="compositionally biased region" description="Low complexity" evidence="3">
    <location>
        <begin position="48"/>
        <end position="64"/>
    </location>
</feature>
<evidence type="ECO:0000313" key="6">
    <source>
        <dbReference type="Proteomes" id="UP001294444"/>
    </source>
</evidence>
<reference evidence="5" key="1">
    <citation type="submission" date="2023-10" db="EMBL/GenBank/DDBJ databases">
        <authorList>
            <person name="Guldener U."/>
        </authorList>
    </citation>
    <scope>NUCLEOTIDE SEQUENCE</scope>
    <source>
        <strain evidence="5">Mp4</strain>
    </source>
</reference>
<feature type="region of interest" description="Disordered" evidence="3">
    <location>
        <begin position="44"/>
        <end position="83"/>
    </location>
</feature>
<comment type="similarity">
    <text evidence="1">Belongs to the palC family.</text>
</comment>
<feature type="compositionally biased region" description="Low complexity" evidence="3">
    <location>
        <begin position="368"/>
        <end position="377"/>
    </location>
</feature>
<evidence type="ECO:0000256" key="2">
    <source>
        <dbReference type="ARBA" id="ARBA00022193"/>
    </source>
</evidence>
<evidence type="ECO:0000259" key="4">
    <source>
        <dbReference type="PROSITE" id="PS51180"/>
    </source>
</evidence>
<dbReference type="SMART" id="SM01041">
    <property type="entry name" value="BRO1"/>
    <property type="match status" value="1"/>
</dbReference>
<feature type="compositionally biased region" description="Basic residues" evidence="3">
    <location>
        <begin position="312"/>
        <end position="327"/>
    </location>
</feature>
<evidence type="ECO:0000313" key="5">
    <source>
        <dbReference type="EMBL" id="SNX83981.1"/>
    </source>
</evidence>
<protein>
    <recommendedName>
        <fullName evidence="2">pH-response regulator protein palC</fullName>
    </recommendedName>
</protein>
<sequence>MYVFDLPTTGNISLSDFLVTTDLHSQVGQTTQLRAHLRAVLKENRAGTSSTSTSSLKQSTASKSVDIGIGTGSSSDTARKNGGNGANPGEWLLIVKAIEEYLPNLLAIFNSVQTDDLILRYDPVFSWRTTISSTRFRGAIRIDLAGLHYELCFTLLTYALTLSNFAAATVASLGCYETDRNISSADRKQKDDRLKWSADTLCRAAGILLYLSQDLLPKWRDAVGSVQGLPLDLTSEATLGLSKMCLAEAQALAIRKLVSPAVANATDTITPGPPLDKAHPSASLLAKLHLAVVEEMESAQALLRTVGEKSKSGMHRRMSAGREHHSRIHDGDDDDDDSPPINSVGNGTYGGAGENQTSRGGQKKLFGKFKLGSSSSNKNKDTSRNRTSGPRDVAGTISSSSAAAVENSFYAPPTTSSSISGGLDQDLNITPSLVKYLSFSITFHRAMAFKWLGIDSGEASSKVGVGIAFLSLSFHLLSSSSLKDLSSGLSNISISSSASFLPGGKSSSRTKLKSERSVVQAELMTVTHWLESYRKLNDTVSFECVPAAGEVQARIPAGRGALGIKLFKLPTPLWGPGSEGYRGRGGEGGVGLAKDELHLLDLDHPARSNLVALEVVGELGAEKDSIGLVASDAYVGQGAYY</sequence>
<proteinExistence type="inferred from homology"/>
<name>A0AAJ4XLJ9_9BASI</name>
<dbReference type="PROSITE" id="PS51180">
    <property type="entry name" value="BRO1"/>
    <property type="match status" value="1"/>
</dbReference>
<dbReference type="Proteomes" id="UP001294444">
    <property type="component" value="Unassembled WGS sequence"/>
</dbReference>
<dbReference type="GO" id="GO:0071467">
    <property type="term" value="P:cellular response to pH"/>
    <property type="evidence" value="ECO:0007669"/>
    <property type="project" value="InterPro"/>
</dbReference>
<dbReference type="PANTHER" id="PTHR40463">
    <property type="entry name" value="PH-RESPONSE REGULATOR PROTEIN PALC"/>
    <property type="match status" value="1"/>
</dbReference>
<feature type="domain" description="BRO1" evidence="4">
    <location>
        <begin position="1"/>
        <end position="573"/>
    </location>
</feature>
<dbReference type="Gene3D" id="1.25.40.280">
    <property type="entry name" value="alix/aip1 like domains"/>
    <property type="match status" value="2"/>
</dbReference>
<evidence type="ECO:0000256" key="3">
    <source>
        <dbReference type="SAM" id="MobiDB-lite"/>
    </source>
</evidence>
<organism evidence="5 6">
    <name type="scientific">Melanopsichium pennsylvanicum</name>
    <dbReference type="NCBI Taxonomy" id="63383"/>
    <lineage>
        <taxon>Eukaryota</taxon>
        <taxon>Fungi</taxon>
        <taxon>Dikarya</taxon>
        <taxon>Basidiomycota</taxon>
        <taxon>Ustilaginomycotina</taxon>
        <taxon>Ustilaginomycetes</taxon>
        <taxon>Ustilaginales</taxon>
        <taxon>Ustilaginaceae</taxon>
        <taxon>Melanopsichium</taxon>
    </lineage>
</organism>
<keyword evidence="6" id="KW-1185">Reference proteome</keyword>
<comment type="caution">
    <text evidence="5">The sequence shown here is derived from an EMBL/GenBank/DDBJ whole genome shotgun (WGS) entry which is preliminary data.</text>
</comment>